<name>A0A0E9VCJ0_ANGAN</name>
<reference evidence="2" key="1">
    <citation type="submission" date="2014-11" db="EMBL/GenBank/DDBJ databases">
        <authorList>
            <person name="Amaro Gonzalez C."/>
        </authorList>
    </citation>
    <scope>NUCLEOTIDE SEQUENCE</scope>
</reference>
<accession>A0A0E9VCJ0</accession>
<organism evidence="2">
    <name type="scientific">Anguilla anguilla</name>
    <name type="common">European freshwater eel</name>
    <name type="synonym">Muraena anguilla</name>
    <dbReference type="NCBI Taxonomy" id="7936"/>
    <lineage>
        <taxon>Eukaryota</taxon>
        <taxon>Metazoa</taxon>
        <taxon>Chordata</taxon>
        <taxon>Craniata</taxon>
        <taxon>Vertebrata</taxon>
        <taxon>Euteleostomi</taxon>
        <taxon>Actinopterygii</taxon>
        <taxon>Neopterygii</taxon>
        <taxon>Teleostei</taxon>
        <taxon>Anguilliformes</taxon>
        <taxon>Anguillidae</taxon>
        <taxon>Anguilla</taxon>
    </lineage>
</organism>
<dbReference type="EMBL" id="GBXM01033654">
    <property type="protein sequence ID" value="JAH74923.1"/>
    <property type="molecule type" value="Transcribed_RNA"/>
</dbReference>
<keyword evidence="1" id="KW-0812">Transmembrane</keyword>
<keyword evidence="1" id="KW-1133">Transmembrane helix</keyword>
<keyword evidence="1" id="KW-0472">Membrane</keyword>
<proteinExistence type="predicted"/>
<feature type="transmembrane region" description="Helical" evidence="1">
    <location>
        <begin position="6"/>
        <end position="22"/>
    </location>
</feature>
<evidence type="ECO:0000313" key="2">
    <source>
        <dbReference type="EMBL" id="JAH74923.1"/>
    </source>
</evidence>
<evidence type="ECO:0000256" key="1">
    <source>
        <dbReference type="SAM" id="Phobius"/>
    </source>
</evidence>
<dbReference type="AlphaFoldDB" id="A0A0E9VCJ0"/>
<sequence length="27" mass="3464">MRFSFFFNNIFLFLFYLFLHKTKLLES</sequence>
<protein>
    <submittedName>
        <fullName evidence="2">Uncharacterized protein</fullName>
    </submittedName>
</protein>
<reference evidence="2" key="2">
    <citation type="journal article" date="2015" name="Fish Shellfish Immunol.">
        <title>Early steps in the European eel (Anguilla anguilla)-Vibrio vulnificus interaction in the gills: Role of the RtxA13 toxin.</title>
        <authorList>
            <person name="Callol A."/>
            <person name="Pajuelo D."/>
            <person name="Ebbesson L."/>
            <person name="Teles M."/>
            <person name="MacKenzie S."/>
            <person name="Amaro C."/>
        </authorList>
    </citation>
    <scope>NUCLEOTIDE SEQUENCE</scope>
</reference>